<dbReference type="GO" id="GO:0004252">
    <property type="term" value="F:serine-type endopeptidase activity"/>
    <property type="evidence" value="ECO:0007669"/>
    <property type="project" value="InterPro"/>
</dbReference>
<dbReference type="InterPro" id="IPR019533">
    <property type="entry name" value="Peptidase_S26"/>
</dbReference>
<dbReference type="SUPFAM" id="SSF51306">
    <property type="entry name" value="LexA/Signal peptidase"/>
    <property type="match status" value="1"/>
</dbReference>
<keyword evidence="8" id="KW-0812">Transmembrane</keyword>
<dbReference type="InterPro" id="IPR000223">
    <property type="entry name" value="Pept_S26A_signal_pept_1"/>
</dbReference>
<dbReference type="AlphaFoldDB" id="A0A4Y9T2J4"/>
<evidence type="ECO:0000256" key="8">
    <source>
        <dbReference type="RuleBase" id="RU003993"/>
    </source>
</evidence>
<dbReference type="GO" id="GO:0006465">
    <property type="term" value="P:signal peptide processing"/>
    <property type="evidence" value="ECO:0007669"/>
    <property type="project" value="InterPro"/>
</dbReference>
<organism evidence="11 12">
    <name type="scientific">Massilia horti</name>
    <dbReference type="NCBI Taxonomy" id="2562153"/>
    <lineage>
        <taxon>Bacteria</taxon>
        <taxon>Pseudomonadati</taxon>
        <taxon>Pseudomonadota</taxon>
        <taxon>Betaproteobacteria</taxon>
        <taxon>Burkholderiales</taxon>
        <taxon>Oxalobacteraceae</taxon>
        <taxon>Telluria group</taxon>
        <taxon>Massilia</taxon>
    </lineage>
</organism>
<dbReference type="CDD" id="cd06530">
    <property type="entry name" value="S26_SPase_I"/>
    <property type="match status" value="1"/>
</dbReference>
<keyword evidence="8" id="KW-1133">Transmembrane helix</keyword>
<comment type="similarity">
    <text evidence="2 9">Belongs to the peptidase S26 family.</text>
</comment>
<feature type="domain" description="Peptidase S26" evidence="10">
    <location>
        <begin position="82"/>
        <end position="293"/>
    </location>
</feature>
<evidence type="ECO:0000256" key="6">
    <source>
        <dbReference type="ARBA" id="ARBA00022801"/>
    </source>
</evidence>
<feature type="active site" evidence="7">
    <location>
        <position position="112"/>
    </location>
</feature>
<evidence type="ECO:0000256" key="5">
    <source>
        <dbReference type="ARBA" id="ARBA00022670"/>
    </source>
</evidence>
<dbReference type="InterPro" id="IPR019757">
    <property type="entry name" value="Pept_S26A_signal_pept_1_Lys-AS"/>
</dbReference>
<keyword evidence="12" id="KW-1185">Reference proteome</keyword>
<dbReference type="Pfam" id="PF10502">
    <property type="entry name" value="Peptidase_S26"/>
    <property type="match status" value="1"/>
</dbReference>
<proteinExistence type="inferred from homology"/>
<dbReference type="PRINTS" id="PR00727">
    <property type="entry name" value="LEADERPTASE"/>
</dbReference>
<comment type="subcellular location">
    <subcellularLocation>
        <location evidence="9">Membrane</location>
        <topology evidence="9">Single-pass type II membrane protein</topology>
    </subcellularLocation>
</comment>
<evidence type="ECO:0000313" key="11">
    <source>
        <dbReference type="EMBL" id="TFW33322.1"/>
    </source>
</evidence>
<keyword evidence="6 8" id="KW-0378">Hydrolase</keyword>
<evidence type="ECO:0000256" key="3">
    <source>
        <dbReference type="ARBA" id="ARBA00013208"/>
    </source>
</evidence>
<evidence type="ECO:0000256" key="9">
    <source>
        <dbReference type="RuleBase" id="RU362042"/>
    </source>
</evidence>
<dbReference type="PROSITE" id="PS00761">
    <property type="entry name" value="SPASE_I_3"/>
    <property type="match status" value="1"/>
</dbReference>
<sequence>MNLQPILGNFALILFVAMVITGIIWCLDVFYLAKKRRAAANAALAEYDARTAKLTANGIKVDSNDHARAALEAGLLRQPTWIEYSGSFFPVIALVFVLRSFLWEPFKIPSSSMVPTLLVGDLILVNKYAYGVRLPIINKKIIDIGNPQRGDVMVFKYPKDESQDYIKRVIGVPGDKITYENKRLTINGTPVQYEPMDDYLDNEHPVYYKQFLEKLPDTAHRILNDDTKPPLDYGGVENFPHRESCTYSYDKFTCIVPEGNYFMMGDNRDNSADSRYWGFVPDKNIVGKAFLVWMNFSNLKRIGGIH</sequence>
<comment type="caution">
    <text evidence="11">The sequence shown here is derived from an EMBL/GenBank/DDBJ whole genome shotgun (WGS) entry which is preliminary data.</text>
</comment>
<dbReference type="RefSeq" id="WP_135189064.1">
    <property type="nucleotide sequence ID" value="NZ_SPUM01000042.1"/>
</dbReference>
<feature type="transmembrane region" description="Helical" evidence="8">
    <location>
        <begin position="81"/>
        <end position="102"/>
    </location>
</feature>
<dbReference type="PROSITE" id="PS00760">
    <property type="entry name" value="SPASE_I_2"/>
    <property type="match status" value="1"/>
</dbReference>
<dbReference type="PANTHER" id="PTHR43390">
    <property type="entry name" value="SIGNAL PEPTIDASE I"/>
    <property type="match status" value="1"/>
</dbReference>
<evidence type="ECO:0000256" key="1">
    <source>
        <dbReference type="ARBA" id="ARBA00000677"/>
    </source>
</evidence>
<name>A0A4Y9T2J4_9BURK</name>
<dbReference type="Proteomes" id="UP000297258">
    <property type="component" value="Unassembled WGS sequence"/>
</dbReference>
<dbReference type="Gene3D" id="2.10.109.10">
    <property type="entry name" value="Umud Fragment, subunit A"/>
    <property type="match status" value="1"/>
</dbReference>
<evidence type="ECO:0000256" key="4">
    <source>
        <dbReference type="ARBA" id="ARBA00019232"/>
    </source>
</evidence>
<dbReference type="PROSITE" id="PS00501">
    <property type="entry name" value="SPASE_I_1"/>
    <property type="match status" value="1"/>
</dbReference>
<accession>A0A4Y9T2J4</accession>
<dbReference type="InterPro" id="IPR036286">
    <property type="entry name" value="LexA/Signal_pep-like_sf"/>
</dbReference>
<gene>
    <name evidence="11" type="primary">lepB</name>
    <name evidence="11" type="ORF">E4O92_07095</name>
</gene>
<evidence type="ECO:0000256" key="2">
    <source>
        <dbReference type="ARBA" id="ARBA00009370"/>
    </source>
</evidence>
<evidence type="ECO:0000313" key="12">
    <source>
        <dbReference type="Proteomes" id="UP000297258"/>
    </source>
</evidence>
<dbReference type="EC" id="3.4.21.89" evidence="3 8"/>
<keyword evidence="5 8" id="KW-0645">Protease</keyword>
<dbReference type="OrthoDB" id="9815782at2"/>
<keyword evidence="8" id="KW-0472">Membrane</keyword>
<dbReference type="InterPro" id="IPR019756">
    <property type="entry name" value="Pept_S26A_signal_pept_1_Ser-AS"/>
</dbReference>
<reference evidence="11 12" key="1">
    <citation type="submission" date="2019-03" db="EMBL/GenBank/DDBJ databases">
        <title>Draft genome of Massilia hortus sp. nov., a novel bacterial species of the Oxalobacteraceae family.</title>
        <authorList>
            <person name="Peta V."/>
            <person name="Raths R."/>
            <person name="Bucking H."/>
        </authorList>
    </citation>
    <scope>NUCLEOTIDE SEQUENCE [LARGE SCALE GENOMIC DNA]</scope>
    <source>
        <strain evidence="11 12">ONC3</strain>
    </source>
</reference>
<feature type="active site" evidence="7">
    <location>
        <position position="167"/>
    </location>
</feature>
<comment type="caution">
    <text evidence="9">Lacks conserved residue(s) required for the propagation of feature annotation.</text>
</comment>
<dbReference type="NCBIfam" id="TIGR02227">
    <property type="entry name" value="sigpep_I_bact"/>
    <property type="match status" value="1"/>
</dbReference>
<dbReference type="InterPro" id="IPR019758">
    <property type="entry name" value="Pept_S26A_signal_pept_1_CS"/>
</dbReference>
<evidence type="ECO:0000256" key="7">
    <source>
        <dbReference type="PIRSR" id="PIRSR600223-1"/>
    </source>
</evidence>
<dbReference type="GO" id="GO:0009003">
    <property type="term" value="F:signal peptidase activity"/>
    <property type="evidence" value="ECO:0007669"/>
    <property type="project" value="UniProtKB-EC"/>
</dbReference>
<protein>
    <recommendedName>
        <fullName evidence="4 8">Signal peptidase I</fullName>
        <ecNumber evidence="3 8">3.4.21.89</ecNumber>
    </recommendedName>
</protein>
<dbReference type="EMBL" id="SPUM01000042">
    <property type="protein sequence ID" value="TFW33322.1"/>
    <property type="molecule type" value="Genomic_DNA"/>
</dbReference>
<dbReference type="PANTHER" id="PTHR43390:SF1">
    <property type="entry name" value="CHLOROPLAST PROCESSING PEPTIDASE"/>
    <property type="match status" value="1"/>
</dbReference>
<evidence type="ECO:0000259" key="10">
    <source>
        <dbReference type="Pfam" id="PF10502"/>
    </source>
</evidence>
<dbReference type="GO" id="GO:0016020">
    <property type="term" value="C:membrane"/>
    <property type="evidence" value="ECO:0007669"/>
    <property type="project" value="UniProtKB-SubCell"/>
</dbReference>
<comment type="catalytic activity">
    <reaction evidence="1 8">
        <text>Cleavage of hydrophobic, N-terminal signal or leader sequences from secreted and periplasmic proteins.</text>
        <dbReference type="EC" id="3.4.21.89"/>
    </reaction>
</comment>
<feature type="transmembrane region" description="Helical" evidence="8">
    <location>
        <begin position="6"/>
        <end position="27"/>
    </location>
</feature>